<dbReference type="HOGENOM" id="CLU_1784710_0_0_10"/>
<dbReference type="STRING" id="1433126.BN938_0586"/>
<gene>
    <name evidence="1" type="ORF">BN938_0586</name>
</gene>
<evidence type="ECO:0000313" key="2">
    <source>
        <dbReference type="Proteomes" id="UP000027616"/>
    </source>
</evidence>
<dbReference type="KEGG" id="rbc:BN938_0586"/>
<accession>A0A060R6J2</accession>
<keyword evidence="2" id="KW-1185">Reference proteome</keyword>
<dbReference type="OrthoDB" id="1044640at2"/>
<sequence>MKYWLNLHTDTFIRRKNGVCLLYNAANGNKKIFKVTPCITPYLDKLEDVDNLYTVEISKTDIDNDSDLKHFVEEIVSAALGQMVAQDANTSKPISMFPMLNLQKDIERLRKEKDRSIGESLTSYLTQVTIFIGGGRCLPPIWLIC</sequence>
<dbReference type="EMBL" id="HG934468">
    <property type="protein sequence ID" value="CDN30691.1"/>
    <property type="molecule type" value="Genomic_DNA"/>
</dbReference>
<dbReference type="AlphaFoldDB" id="A0A060R6J2"/>
<name>A0A060R6J2_9BACT</name>
<dbReference type="Proteomes" id="UP000027616">
    <property type="component" value="Chromosome I"/>
</dbReference>
<evidence type="ECO:0000313" key="1">
    <source>
        <dbReference type="EMBL" id="CDN30691.1"/>
    </source>
</evidence>
<proteinExistence type="predicted"/>
<protein>
    <submittedName>
        <fullName evidence="1">Uncharacterized protein</fullName>
    </submittedName>
</protein>
<reference evidence="1 2" key="1">
    <citation type="journal article" date="2015" name="Genome Announc.">
        <title>Complete Genome Sequence of the Novel Leech Symbiont Mucinivorans hirudinis M3T.</title>
        <authorList>
            <person name="Nelson M.C."/>
            <person name="Bomar L."/>
            <person name="Graf J."/>
        </authorList>
    </citation>
    <scope>NUCLEOTIDE SEQUENCE [LARGE SCALE GENOMIC DNA]</scope>
    <source>
        <strain evidence="2">M3</strain>
    </source>
</reference>
<organism evidence="1 2">
    <name type="scientific">Mucinivorans hirudinis</name>
    <dbReference type="NCBI Taxonomy" id="1433126"/>
    <lineage>
        <taxon>Bacteria</taxon>
        <taxon>Pseudomonadati</taxon>
        <taxon>Bacteroidota</taxon>
        <taxon>Bacteroidia</taxon>
        <taxon>Bacteroidales</taxon>
        <taxon>Rikenellaceae</taxon>
        <taxon>Mucinivorans</taxon>
    </lineage>
</organism>